<evidence type="ECO:0000256" key="1">
    <source>
        <dbReference type="SAM" id="MobiDB-lite"/>
    </source>
</evidence>
<feature type="non-terminal residue" evidence="2">
    <location>
        <position position="1"/>
    </location>
</feature>
<feature type="region of interest" description="Disordered" evidence="1">
    <location>
        <begin position="61"/>
        <end position="102"/>
    </location>
</feature>
<dbReference type="AlphaFoldDB" id="A0AAV2H3D6"/>
<comment type="caution">
    <text evidence="2">The sequence shown here is derived from an EMBL/GenBank/DDBJ whole genome shotgun (WGS) entry which is preliminary data.</text>
</comment>
<reference evidence="2 3" key="1">
    <citation type="submission" date="2024-04" db="EMBL/GenBank/DDBJ databases">
        <authorList>
            <consortium name="Genoscope - CEA"/>
            <person name="William W."/>
        </authorList>
    </citation>
    <scope>NUCLEOTIDE SEQUENCE [LARGE SCALE GENOMIC DNA]</scope>
</reference>
<accession>A0AAV2H3D6</accession>
<organism evidence="2 3">
    <name type="scientific">Lymnaea stagnalis</name>
    <name type="common">Great pond snail</name>
    <name type="synonym">Helix stagnalis</name>
    <dbReference type="NCBI Taxonomy" id="6523"/>
    <lineage>
        <taxon>Eukaryota</taxon>
        <taxon>Metazoa</taxon>
        <taxon>Spiralia</taxon>
        <taxon>Lophotrochozoa</taxon>
        <taxon>Mollusca</taxon>
        <taxon>Gastropoda</taxon>
        <taxon>Heterobranchia</taxon>
        <taxon>Euthyneura</taxon>
        <taxon>Panpulmonata</taxon>
        <taxon>Hygrophila</taxon>
        <taxon>Lymnaeoidea</taxon>
        <taxon>Lymnaeidae</taxon>
        <taxon>Lymnaea</taxon>
    </lineage>
</organism>
<feature type="non-terminal residue" evidence="2">
    <location>
        <position position="102"/>
    </location>
</feature>
<sequence length="102" mass="11874">SEDRTEYGPAHSRDPSYHTSTPKRRPVPPPHFDPWSLVDPRATTQFRDQPLRLKCDLLTRSEERSQSMSPISHSNVLRSDDSWLRDTKTLPGKRDQEPLYCD</sequence>
<evidence type="ECO:0000313" key="2">
    <source>
        <dbReference type="EMBL" id="CAL1527923.1"/>
    </source>
</evidence>
<feature type="compositionally biased region" description="Polar residues" evidence="1">
    <location>
        <begin position="66"/>
        <end position="77"/>
    </location>
</feature>
<gene>
    <name evidence="2" type="ORF">GSLYS_00002093001</name>
</gene>
<feature type="compositionally biased region" description="Basic and acidic residues" evidence="1">
    <location>
        <begin position="1"/>
        <end position="16"/>
    </location>
</feature>
<keyword evidence="3" id="KW-1185">Reference proteome</keyword>
<protein>
    <submittedName>
        <fullName evidence="2">Uncharacterized protein</fullName>
    </submittedName>
</protein>
<feature type="region of interest" description="Disordered" evidence="1">
    <location>
        <begin position="1"/>
        <end position="38"/>
    </location>
</feature>
<evidence type="ECO:0000313" key="3">
    <source>
        <dbReference type="Proteomes" id="UP001497497"/>
    </source>
</evidence>
<name>A0AAV2H3D6_LYMST</name>
<feature type="compositionally biased region" description="Basic and acidic residues" evidence="1">
    <location>
        <begin position="78"/>
        <end position="102"/>
    </location>
</feature>
<dbReference type="EMBL" id="CAXITT010000024">
    <property type="protein sequence ID" value="CAL1527923.1"/>
    <property type="molecule type" value="Genomic_DNA"/>
</dbReference>
<dbReference type="Proteomes" id="UP001497497">
    <property type="component" value="Unassembled WGS sequence"/>
</dbReference>
<proteinExistence type="predicted"/>